<dbReference type="SFLD" id="SFLDG00358">
    <property type="entry name" value="Main_(cytGST)"/>
    <property type="match status" value="1"/>
</dbReference>
<gene>
    <name evidence="3" type="ORF">NSCI0253_LOCUS18290</name>
</gene>
<dbReference type="InterPro" id="IPR036249">
    <property type="entry name" value="Thioredoxin-like_sf"/>
</dbReference>
<dbReference type="InterPro" id="IPR005442">
    <property type="entry name" value="GST_omega"/>
</dbReference>
<evidence type="ECO:0000256" key="1">
    <source>
        <dbReference type="ARBA" id="ARBA00023002"/>
    </source>
</evidence>
<dbReference type="InterPro" id="IPR040079">
    <property type="entry name" value="Glutathione_S-Trfase"/>
</dbReference>
<dbReference type="InterPro" id="IPR004045">
    <property type="entry name" value="Glutathione_S-Trfase_N"/>
</dbReference>
<evidence type="ECO:0000259" key="2">
    <source>
        <dbReference type="PROSITE" id="PS50405"/>
    </source>
</evidence>
<dbReference type="Gene3D" id="1.20.1050.10">
    <property type="match status" value="1"/>
</dbReference>
<dbReference type="EMBL" id="HBFQ01025852">
    <property type="protein sequence ID" value="CAD8843940.1"/>
    <property type="molecule type" value="Transcribed_RNA"/>
</dbReference>
<dbReference type="GO" id="GO:0045174">
    <property type="term" value="F:glutathione dehydrogenase (ascorbate) activity"/>
    <property type="evidence" value="ECO:0007669"/>
    <property type="project" value="UniProtKB-ARBA"/>
</dbReference>
<dbReference type="Gene3D" id="3.40.30.10">
    <property type="entry name" value="Glutaredoxin"/>
    <property type="match status" value="1"/>
</dbReference>
<dbReference type="PROSITE" id="PS50405">
    <property type="entry name" value="GST_CTER"/>
    <property type="match status" value="1"/>
</dbReference>
<dbReference type="CDD" id="cd00570">
    <property type="entry name" value="GST_N_family"/>
    <property type="match status" value="1"/>
</dbReference>
<protein>
    <recommendedName>
        <fullName evidence="2">GST C-terminal domain-containing protein</fullName>
    </recommendedName>
</protein>
<reference evidence="3" key="1">
    <citation type="submission" date="2021-01" db="EMBL/GenBank/DDBJ databases">
        <authorList>
            <person name="Corre E."/>
            <person name="Pelletier E."/>
            <person name="Niang G."/>
            <person name="Scheremetjew M."/>
            <person name="Finn R."/>
            <person name="Kale V."/>
            <person name="Holt S."/>
            <person name="Cochrane G."/>
            <person name="Meng A."/>
            <person name="Brown T."/>
            <person name="Cohen L."/>
        </authorList>
    </citation>
    <scope>NUCLEOTIDE SEQUENCE</scope>
</reference>
<dbReference type="SUPFAM" id="SSF47616">
    <property type="entry name" value="GST C-terminal domain-like"/>
    <property type="match status" value="1"/>
</dbReference>
<sequence>MAQVAESGWKFMTAWFCPYAQRAWIALNHHRVPYERIEALTLKLEPGQTITDATGYIKHPLLLKHNPGALVPTIVDSEEKQPAVYDSLVVVEFADDLASTGAVLGSSPLLPSDPTQRARARLWADWANKNVCSPFYTVLVPKELDRRREGFTKLREGLLEFQKNIRGPFFLGEHLSVVDIAVIPWIHRIFTCRVIETYRGQDFMLDTVEFAPLLKWWESCVALDCVALTLADQQDLTDTYKRYADGTAESKVGAAVRAGRAADAHD</sequence>
<dbReference type="GO" id="GO:0004364">
    <property type="term" value="F:glutathione transferase activity"/>
    <property type="evidence" value="ECO:0007669"/>
    <property type="project" value="InterPro"/>
</dbReference>
<organism evidence="3">
    <name type="scientific">Noctiluca scintillans</name>
    <name type="common">Sea sparkle</name>
    <name type="synonym">Red tide dinoflagellate</name>
    <dbReference type="NCBI Taxonomy" id="2966"/>
    <lineage>
        <taxon>Eukaryota</taxon>
        <taxon>Sar</taxon>
        <taxon>Alveolata</taxon>
        <taxon>Dinophyceae</taxon>
        <taxon>Noctilucales</taxon>
        <taxon>Noctilucaceae</taxon>
        <taxon>Noctiluca</taxon>
    </lineage>
</organism>
<dbReference type="PRINTS" id="PR01625">
    <property type="entry name" value="GSTRNSFRASEO"/>
</dbReference>
<dbReference type="PANTHER" id="PTHR43968:SF6">
    <property type="entry name" value="GLUTATHIONE S-TRANSFERASE OMEGA"/>
    <property type="match status" value="1"/>
</dbReference>
<evidence type="ECO:0000313" key="3">
    <source>
        <dbReference type="EMBL" id="CAD8843940.1"/>
    </source>
</evidence>
<name>A0A7S1F4L3_NOCSC</name>
<feature type="domain" description="GST C-terminal" evidence="2">
    <location>
        <begin position="113"/>
        <end position="239"/>
    </location>
</feature>
<dbReference type="GO" id="GO:0005737">
    <property type="term" value="C:cytoplasm"/>
    <property type="evidence" value="ECO:0007669"/>
    <property type="project" value="InterPro"/>
</dbReference>
<accession>A0A7S1F4L3</accession>
<dbReference type="InterPro" id="IPR010987">
    <property type="entry name" value="Glutathione-S-Trfase_C-like"/>
</dbReference>
<dbReference type="InterPro" id="IPR050983">
    <property type="entry name" value="GST_Omega/HSP26"/>
</dbReference>
<dbReference type="Pfam" id="PF13409">
    <property type="entry name" value="GST_N_2"/>
    <property type="match status" value="1"/>
</dbReference>
<dbReference type="Pfam" id="PF13410">
    <property type="entry name" value="GST_C_2"/>
    <property type="match status" value="1"/>
</dbReference>
<dbReference type="InterPro" id="IPR036282">
    <property type="entry name" value="Glutathione-S-Trfase_C_sf"/>
</dbReference>
<proteinExistence type="predicted"/>
<dbReference type="AlphaFoldDB" id="A0A7S1F4L3"/>
<dbReference type="SFLD" id="SFLDS00019">
    <property type="entry name" value="Glutathione_Transferase_(cytos"/>
    <property type="match status" value="1"/>
</dbReference>
<dbReference type="SUPFAM" id="SSF52833">
    <property type="entry name" value="Thioredoxin-like"/>
    <property type="match status" value="1"/>
</dbReference>
<dbReference type="PANTHER" id="PTHR43968">
    <property type="match status" value="1"/>
</dbReference>
<keyword evidence="1" id="KW-0560">Oxidoreductase</keyword>